<comment type="similarity">
    <text evidence="1">Belongs to the BlaI transcriptional regulatory family.</text>
</comment>
<comment type="caution">
    <text evidence="5">The sequence shown here is derived from an EMBL/GenBank/DDBJ whole genome shotgun (WGS) entry which is preliminary data.</text>
</comment>
<keyword evidence="2" id="KW-0805">Transcription regulation</keyword>
<organism evidence="5 6">
    <name type="scientific">Prauserella endophytica</name>
    <dbReference type="NCBI Taxonomy" id="1592324"/>
    <lineage>
        <taxon>Bacteria</taxon>
        <taxon>Bacillati</taxon>
        <taxon>Actinomycetota</taxon>
        <taxon>Actinomycetes</taxon>
        <taxon>Pseudonocardiales</taxon>
        <taxon>Pseudonocardiaceae</taxon>
        <taxon>Prauserella</taxon>
        <taxon>Prauserella coralliicola group</taxon>
    </lineage>
</organism>
<evidence type="ECO:0000313" key="5">
    <source>
        <dbReference type="EMBL" id="TKG59685.1"/>
    </source>
</evidence>
<dbReference type="EMBL" id="SWMS01000043">
    <property type="protein sequence ID" value="TKG59685.1"/>
    <property type="molecule type" value="Genomic_DNA"/>
</dbReference>
<accession>A0ABY2RTA6</accession>
<evidence type="ECO:0000313" key="6">
    <source>
        <dbReference type="Proteomes" id="UP000309992"/>
    </source>
</evidence>
<dbReference type="InterPro" id="IPR036388">
    <property type="entry name" value="WH-like_DNA-bd_sf"/>
</dbReference>
<protein>
    <submittedName>
        <fullName evidence="5">BlaI/MecI/CopY family transcriptional regulator</fullName>
    </submittedName>
</protein>
<proteinExistence type="inferred from homology"/>
<dbReference type="SUPFAM" id="SSF46785">
    <property type="entry name" value="Winged helix' DNA-binding domain"/>
    <property type="match status" value="1"/>
</dbReference>
<name>A0ABY2RTA6_9PSEU</name>
<dbReference type="Gene3D" id="1.10.10.10">
    <property type="entry name" value="Winged helix-like DNA-binding domain superfamily/Winged helix DNA-binding domain"/>
    <property type="match status" value="1"/>
</dbReference>
<evidence type="ECO:0000256" key="2">
    <source>
        <dbReference type="ARBA" id="ARBA00023015"/>
    </source>
</evidence>
<dbReference type="RefSeq" id="WP_110343984.1">
    <property type="nucleotide sequence ID" value="NZ_SWMS01000043.1"/>
</dbReference>
<dbReference type="InterPro" id="IPR005650">
    <property type="entry name" value="BlaI_family"/>
</dbReference>
<evidence type="ECO:0000256" key="1">
    <source>
        <dbReference type="ARBA" id="ARBA00011046"/>
    </source>
</evidence>
<dbReference type="Gene3D" id="6.10.140.850">
    <property type="match status" value="1"/>
</dbReference>
<evidence type="ECO:0000256" key="4">
    <source>
        <dbReference type="ARBA" id="ARBA00023163"/>
    </source>
</evidence>
<sequence>MFGLGDLEGAVMDVLWRAHAPVKVREVLETLSANRKLAYTTVMTVLDNLHRKGWAERERDGKAYRYRPAFTREEAAVRALREALDASGNPRAALLHFANSASERETEILRAALADKANRQ</sequence>
<evidence type="ECO:0000256" key="3">
    <source>
        <dbReference type="ARBA" id="ARBA00023125"/>
    </source>
</evidence>
<keyword evidence="3" id="KW-0238">DNA-binding</keyword>
<dbReference type="PIRSF" id="PIRSF019455">
    <property type="entry name" value="CopR_AtkY"/>
    <property type="match status" value="1"/>
</dbReference>
<dbReference type="InterPro" id="IPR036390">
    <property type="entry name" value="WH_DNA-bd_sf"/>
</dbReference>
<dbReference type="Proteomes" id="UP000309992">
    <property type="component" value="Unassembled WGS sequence"/>
</dbReference>
<keyword evidence="4" id="KW-0804">Transcription</keyword>
<keyword evidence="6" id="KW-1185">Reference proteome</keyword>
<dbReference type="Pfam" id="PF03965">
    <property type="entry name" value="Penicillinase_R"/>
    <property type="match status" value="1"/>
</dbReference>
<reference evidence="5 6" key="1">
    <citation type="journal article" date="2015" name="Antonie Van Leeuwenhoek">
        <title>Prauserella endophytica sp. nov., an endophytic actinobacterium isolated from Tamarix taklamakanensis.</title>
        <authorList>
            <person name="Liu J.M."/>
            <person name="Habden X."/>
            <person name="Guo L."/>
            <person name="Tuo L."/>
            <person name="Jiang Z.K."/>
            <person name="Liu S.W."/>
            <person name="Liu X.F."/>
            <person name="Chen L."/>
            <person name="Li R.F."/>
            <person name="Zhang Y.Q."/>
            <person name="Sun C.H."/>
        </authorList>
    </citation>
    <scope>NUCLEOTIDE SEQUENCE [LARGE SCALE GENOMIC DNA]</scope>
    <source>
        <strain evidence="5 6">CGMCC 4.7182</strain>
    </source>
</reference>
<gene>
    <name evidence="5" type="ORF">FCN18_36480</name>
</gene>